<evidence type="ECO:0000313" key="3">
    <source>
        <dbReference type="Proteomes" id="UP001221757"/>
    </source>
</evidence>
<evidence type="ECO:0000256" key="1">
    <source>
        <dbReference type="SAM" id="MobiDB-lite"/>
    </source>
</evidence>
<dbReference type="EMBL" id="JARKIE010000279">
    <property type="protein sequence ID" value="KAJ7658506.1"/>
    <property type="molecule type" value="Genomic_DNA"/>
</dbReference>
<dbReference type="Gene3D" id="3.40.50.150">
    <property type="entry name" value="Vaccinia Virus protein VP39"/>
    <property type="match status" value="1"/>
</dbReference>
<dbReference type="SUPFAM" id="SSF53335">
    <property type="entry name" value="S-adenosyl-L-methionine-dependent methyltransferases"/>
    <property type="match status" value="1"/>
</dbReference>
<keyword evidence="3" id="KW-1185">Reference proteome</keyword>
<name>A0AAD7CQT2_MYCRO</name>
<feature type="region of interest" description="Disordered" evidence="1">
    <location>
        <begin position="1"/>
        <end position="23"/>
    </location>
</feature>
<dbReference type="InterPro" id="IPR029063">
    <property type="entry name" value="SAM-dependent_MTases_sf"/>
</dbReference>
<gene>
    <name evidence="2" type="ORF">B0H17DRAFT_1096955</name>
</gene>
<dbReference type="Pfam" id="PF13489">
    <property type="entry name" value="Methyltransf_23"/>
    <property type="match status" value="1"/>
</dbReference>
<organism evidence="2 3">
    <name type="scientific">Mycena rosella</name>
    <name type="common">Pink bonnet</name>
    <name type="synonym">Agaricus rosellus</name>
    <dbReference type="NCBI Taxonomy" id="1033263"/>
    <lineage>
        <taxon>Eukaryota</taxon>
        <taxon>Fungi</taxon>
        <taxon>Dikarya</taxon>
        <taxon>Basidiomycota</taxon>
        <taxon>Agaricomycotina</taxon>
        <taxon>Agaricomycetes</taxon>
        <taxon>Agaricomycetidae</taxon>
        <taxon>Agaricales</taxon>
        <taxon>Marasmiineae</taxon>
        <taxon>Mycenaceae</taxon>
        <taxon>Mycena</taxon>
    </lineage>
</organism>
<dbReference type="AlphaFoldDB" id="A0AAD7CQT2"/>
<accession>A0AAD7CQT2</accession>
<keyword evidence="2" id="KW-0489">Methyltransferase</keyword>
<evidence type="ECO:0000313" key="2">
    <source>
        <dbReference type="EMBL" id="KAJ7658506.1"/>
    </source>
</evidence>
<protein>
    <submittedName>
        <fullName evidence="2">S-adenosyl-L-methionine-dependent methyltransferase</fullName>
    </submittedName>
</protein>
<keyword evidence="2" id="KW-0808">Transferase</keyword>
<feature type="compositionally biased region" description="Acidic residues" evidence="1">
    <location>
        <begin position="9"/>
        <end position="20"/>
    </location>
</feature>
<dbReference type="GO" id="GO:0008168">
    <property type="term" value="F:methyltransferase activity"/>
    <property type="evidence" value="ECO:0007669"/>
    <property type="project" value="UniProtKB-KW"/>
</dbReference>
<dbReference type="CDD" id="cd02440">
    <property type="entry name" value="AdoMet_MTases"/>
    <property type="match status" value="1"/>
</dbReference>
<comment type="caution">
    <text evidence="2">The sequence shown here is derived from an EMBL/GenBank/DDBJ whole genome shotgun (WGS) entry which is preliminary data.</text>
</comment>
<sequence length="343" mass="38065">MPIPVPLNEDLDAASDDESDYEHSFPGAEVIDPDFEELLPEDFPTYFSERNGRLFHSHGSSPYPLPVDTPEQERMNVQHLVLFELMGAPYPDCCPVSDVLAEEPGRQKFALDICTGTGKWVMDVAQDFPHVAFRGLDIVPIATQYPLPNVQFTMHDVNRPTTWAAGTFDFIHGRSVTMAVTSYPALLAEVARLLRPRGLFLSGEWGRYPAFHPAFAPRTPATHAPALTAFFAHLHAALVARGLHPVSPPIAALLAHTRAFAEIVPRAFCIPLGPWHPAPALKHLGRAYRIVLLRYIASVRPMLVESGVASAEELEGMYERVEREVRTVAGLVFVFHTVHARKI</sequence>
<proteinExistence type="predicted"/>
<reference evidence="2" key="1">
    <citation type="submission" date="2023-03" db="EMBL/GenBank/DDBJ databases">
        <title>Massive genome expansion in bonnet fungi (Mycena s.s.) driven by repeated elements and novel gene families across ecological guilds.</title>
        <authorList>
            <consortium name="Lawrence Berkeley National Laboratory"/>
            <person name="Harder C.B."/>
            <person name="Miyauchi S."/>
            <person name="Viragh M."/>
            <person name="Kuo A."/>
            <person name="Thoen E."/>
            <person name="Andreopoulos B."/>
            <person name="Lu D."/>
            <person name="Skrede I."/>
            <person name="Drula E."/>
            <person name="Henrissat B."/>
            <person name="Morin E."/>
            <person name="Kohler A."/>
            <person name="Barry K."/>
            <person name="LaButti K."/>
            <person name="Morin E."/>
            <person name="Salamov A."/>
            <person name="Lipzen A."/>
            <person name="Mereny Z."/>
            <person name="Hegedus B."/>
            <person name="Baldrian P."/>
            <person name="Stursova M."/>
            <person name="Weitz H."/>
            <person name="Taylor A."/>
            <person name="Grigoriev I.V."/>
            <person name="Nagy L.G."/>
            <person name="Martin F."/>
            <person name="Kauserud H."/>
        </authorList>
    </citation>
    <scope>NUCLEOTIDE SEQUENCE</scope>
    <source>
        <strain evidence="2">CBHHK067</strain>
    </source>
</reference>
<dbReference type="Proteomes" id="UP001221757">
    <property type="component" value="Unassembled WGS sequence"/>
</dbReference>
<dbReference type="GO" id="GO:0032259">
    <property type="term" value="P:methylation"/>
    <property type="evidence" value="ECO:0007669"/>
    <property type="project" value="UniProtKB-KW"/>
</dbReference>